<dbReference type="AlphaFoldDB" id="A0A969PU44"/>
<name>A0A969PU44_9BACI</name>
<proteinExistence type="predicted"/>
<evidence type="ECO:0000313" key="2">
    <source>
        <dbReference type="Proteomes" id="UP000752012"/>
    </source>
</evidence>
<keyword evidence="2" id="KW-1185">Reference proteome</keyword>
<protein>
    <submittedName>
        <fullName evidence="1">Uncharacterized protein</fullName>
    </submittedName>
</protein>
<evidence type="ECO:0000313" key="1">
    <source>
        <dbReference type="EMBL" id="NJP39328.1"/>
    </source>
</evidence>
<comment type="caution">
    <text evidence="1">The sequence shown here is derived from an EMBL/GenBank/DDBJ whole genome shotgun (WGS) entry which is preliminary data.</text>
</comment>
<dbReference type="PROSITE" id="PS51257">
    <property type="entry name" value="PROKAR_LIPOPROTEIN"/>
    <property type="match status" value="1"/>
</dbReference>
<sequence length="216" mass="24076">MKNSLTFSSVILLFFAAGCSDNPEEDMQALGEEYGIDLSTGSQQQTGIGDTDEIDRDQADMLFQYISSSLEEGSPYEGDVPIESELTEPAEPYNAGGTHLAQNADYAEEDDEFAAFSRNVSFDYQLQEDTETITPDTIYIEDMEAELSGTLPGASWDDHFVSADFDADTGELIFYTEGSWNIHFVYEGEEMYAEVPDTWFVHYEADAILDQFSSLP</sequence>
<accession>A0A969PU44</accession>
<dbReference type="RefSeq" id="WP_168009635.1">
    <property type="nucleotide sequence ID" value="NZ_JAATHJ010000047.1"/>
</dbReference>
<reference evidence="1 2" key="1">
    <citation type="submission" date="2020-03" db="EMBL/GenBank/DDBJ databases">
        <title>Assessment of the enzymatic potential of alkaline-tolerant lipase obtained from Bacillus luteus H11 (technogenic soil) for the bioremediation of saline soils contaminated with petroleum substances.</title>
        <authorList>
            <person name="Kalwasinska A."/>
        </authorList>
    </citation>
    <scope>NUCLEOTIDE SEQUENCE [LARGE SCALE GENOMIC DNA]</scope>
    <source>
        <strain evidence="1 2">H11</strain>
    </source>
</reference>
<dbReference type="EMBL" id="JAATHJ010000047">
    <property type="protein sequence ID" value="NJP39328.1"/>
    <property type="molecule type" value="Genomic_DNA"/>
</dbReference>
<gene>
    <name evidence="1" type="ORF">HCN83_17290</name>
</gene>
<organism evidence="1 2">
    <name type="scientific">Alkalicoccus luteus</name>
    <dbReference type="NCBI Taxonomy" id="1237094"/>
    <lineage>
        <taxon>Bacteria</taxon>
        <taxon>Bacillati</taxon>
        <taxon>Bacillota</taxon>
        <taxon>Bacilli</taxon>
        <taxon>Bacillales</taxon>
        <taxon>Bacillaceae</taxon>
        <taxon>Alkalicoccus</taxon>
    </lineage>
</organism>
<dbReference type="Proteomes" id="UP000752012">
    <property type="component" value="Unassembled WGS sequence"/>
</dbReference>